<evidence type="ECO:0000256" key="3">
    <source>
        <dbReference type="ARBA" id="ARBA00022833"/>
    </source>
</evidence>
<dbReference type="GeneID" id="27335226"/>
<evidence type="ECO:0000259" key="9">
    <source>
        <dbReference type="PROSITE" id="PS50048"/>
    </source>
</evidence>
<keyword evidence="3" id="KW-0862">Zinc</keyword>
<dbReference type="GO" id="GO:0005634">
    <property type="term" value="C:nucleus"/>
    <property type="evidence" value="ECO:0007669"/>
    <property type="project" value="UniProtKB-SubCell"/>
</dbReference>
<keyword evidence="2" id="KW-0479">Metal-binding</keyword>
<dbReference type="Proteomes" id="UP000053328">
    <property type="component" value="Unassembled WGS sequence"/>
</dbReference>
<dbReference type="GO" id="GO:0008270">
    <property type="term" value="F:zinc ion binding"/>
    <property type="evidence" value="ECO:0007669"/>
    <property type="project" value="InterPro"/>
</dbReference>
<evidence type="ECO:0000256" key="6">
    <source>
        <dbReference type="ARBA" id="ARBA00023163"/>
    </source>
</evidence>
<feature type="compositionally biased region" description="Low complexity" evidence="8">
    <location>
        <begin position="15"/>
        <end position="27"/>
    </location>
</feature>
<comment type="subcellular location">
    <subcellularLocation>
        <location evidence="1">Nucleus</location>
    </subcellularLocation>
</comment>
<dbReference type="SMART" id="SM00066">
    <property type="entry name" value="GAL4"/>
    <property type="match status" value="1"/>
</dbReference>
<dbReference type="RefSeq" id="XP_016233172.1">
    <property type="nucleotide sequence ID" value="XM_016382469.1"/>
</dbReference>
<dbReference type="InterPro" id="IPR051615">
    <property type="entry name" value="Transcr_Regulatory_Elem"/>
</dbReference>
<evidence type="ECO:0000313" key="10">
    <source>
        <dbReference type="EMBL" id="KIW12956.1"/>
    </source>
</evidence>
<accession>A0A0D1YDC2</accession>
<dbReference type="InterPro" id="IPR036864">
    <property type="entry name" value="Zn2-C6_fun-type_DNA-bd_sf"/>
</dbReference>
<dbReference type="VEuPathDB" id="FungiDB:PV08_08143"/>
<gene>
    <name evidence="10" type="ORF">PV08_08143</name>
</gene>
<feature type="domain" description="Zn(2)-C6 fungal-type" evidence="9">
    <location>
        <begin position="52"/>
        <end position="81"/>
    </location>
</feature>
<proteinExistence type="predicted"/>
<dbReference type="GO" id="GO:0003677">
    <property type="term" value="F:DNA binding"/>
    <property type="evidence" value="ECO:0007669"/>
    <property type="project" value="UniProtKB-KW"/>
</dbReference>
<feature type="region of interest" description="Disordered" evidence="8">
    <location>
        <begin position="1"/>
        <end position="44"/>
    </location>
</feature>
<dbReference type="PANTHER" id="PTHR31313">
    <property type="entry name" value="TY1 ENHANCER ACTIVATOR"/>
    <property type="match status" value="1"/>
</dbReference>
<dbReference type="Gene3D" id="4.10.240.10">
    <property type="entry name" value="Zn(2)-C6 fungal-type DNA-binding domain"/>
    <property type="match status" value="1"/>
</dbReference>
<evidence type="ECO:0000256" key="8">
    <source>
        <dbReference type="SAM" id="MobiDB-lite"/>
    </source>
</evidence>
<dbReference type="CDD" id="cd00067">
    <property type="entry name" value="GAL4"/>
    <property type="match status" value="1"/>
</dbReference>
<dbReference type="InterPro" id="IPR001138">
    <property type="entry name" value="Zn2Cys6_DnaBD"/>
</dbReference>
<evidence type="ECO:0000256" key="5">
    <source>
        <dbReference type="ARBA" id="ARBA00023125"/>
    </source>
</evidence>
<feature type="region of interest" description="Disordered" evidence="8">
    <location>
        <begin position="185"/>
        <end position="210"/>
    </location>
</feature>
<dbReference type="PROSITE" id="PS00463">
    <property type="entry name" value="ZN2_CY6_FUNGAL_1"/>
    <property type="match status" value="1"/>
</dbReference>
<keyword evidence="4" id="KW-0805">Transcription regulation</keyword>
<evidence type="ECO:0000256" key="7">
    <source>
        <dbReference type="ARBA" id="ARBA00023242"/>
    </source>
</evidence>
<dbReference type="STRING" id="91928.A0A0D1YDC2"/>
<dbReference type="HOGENOM" id="CLU_1019430_0_0_1"/>
<evidence type="ECO:0000256" key="4">
    <source>
        <dbReference type="ARBA" id="ARBA00023015"/>
    </source>
</evidence>
<dbReference type="OrthoDB" id="4151048at2759"/>
<sequence>MFFIVPDCKNPKGDPSSAPGTSSSPSEAPKRQRTSPESEEVAGYYPRRNQKACDRCRLKKARCSGGKICEKCKRDGVICTTNRESKRDPTTKPPNAEYVHLVESQRDALLNALRAIYEKDASKDSTILSDVLKDLGIGVEDLKRLPRRTTAQDAPVDYDDIDLHRNAAEIQALLAEWNIPITQSETSANFPTSPQRYSNQSGQPKNSVPLSMSNSLQYLAPAASASSIVEDLDSITMPTSVNDFDDWLVTDKFEDDWPSSVSGYPNG</sequence>
<protein>
    <recommendedName>
        <fullName evidence="9">Zn(2)-C6 fungal-type domain-containing protein</fullName>
    </recommendedName>
</protein>
<evidence type="ECO:0000313" key="11">
    <source>
        <dbReference type="Proteomes" id="UP000053328"/>
    </source>
</evidence>
<dbReference type="GO" id="GO:0000981">
    <property type="term" value="F:DNA-binding transcription factor activity, RNA polymerase II-specific"/>
    <property type="evidence" value="ECO:0007669"/>
    <property type="project" value="InterPro"/>
</dbReference>
<evidence type="ECO:0000256" key="2">
    <source>
        <dbReference type="ARBA" id="ARBA00022723"/>
    </source>
</evidence>
<dbReference type="PROSITE" id="PS50048">
    <property type="entry name" value="ZN2_CY6_FUNGAL_2"/>
    <property type="match status" value="1"/>
</dbReference>
<keyword evidence="5" id="KW-0238">DNA-binding</keyword>
<dbReference type="SUPFAM" id="SSF57701">
    <property type="entry name" value="Zn2/Cys6 DNA-binding domain"/>
    <property type="match status" value="1"/>
</dbReference>
<dbReference type="EMBL" id="KN847497">
    <property type="protein sequence ID" value="KIW12956.1"/>
    <property type="molecule type" value="Genomic_DNA"/>
</dbReference>
<name>A0A0D1YDC2_9EURO</name>
<dbReference type="PANTHER" id="PTHR31313:SF81">
    <property type="entry name" value="TY1 ENHANCER ACTIVATOR"/>
    <property type="match status" value="1"/>
</dbReference>
<evidence type="ECO:0000256" key="1">
    <source>
        <dbReference type="ARBA" id="ARBA00004123"/>
    </source>
</evidence>
<dbReference type="AlphaFoldDB" id="A0A0D1YDC2"/>
<keyword evidence="6" id="KW-0804">Transcription</keyword>
<dbReference type="Pfam" id="PF00172">
    <property type="entry name" value="Zn_clus"/>
    <property type="match status" value="1"/>
</dbReference>
<keyword evidence="7" id="KW-0539">Nucleus</keyword>
<organism evidence="10 11">
    <name type="scientific">Exophiala spinifera</name>
    <dbReference type="NCBI Taxonomy" id="91928"/>
    <lineage>
        <taxon>Eukaryota</taxon>
        <taxon>Fungi</taxon>
        <taxon>Dikarya</taxon>
        <taxon>Ascomycota</taxon>
        <taxon>Pezizomycotina</taxon>
        <taxon>Eurotiomycetes</taxon>
        <taxon>Chaetothyriomycetidae</taxon>
        <taxon>Chaetothyriales</taxon>
        <taxon>Herpotrichiellaceae</taxon>
        <taxon>Exophiala</taxon>
    </lineage>
</organism>
<reference evidence="10 11" key="1">
    <citation type="submission" date="2015-01" db="EMBL/GenBank/DDBJ databases">
        <title>The Genome Sequence of Exophiala spinifera CBS89968.</title>
        <authorList>
            <consortium name="The Broad Institute Genomics Platform"/>
            <person name="Cuomo C."/>
            <person name="de Hoog S."/>
            <person name="Gorbushina A."/>
            <person name="Stielow B."/>
            <person name="Teixiera M."/>
            <person name="Abouelleil A."/>
            <person name="Chapman S.B."/>
            <person name="Priest M."/>
            <person name="Young S.K."/>
            <person name="Wortman J."/>
            <person name="Nusbaum C."/>
            <person name="Birren B."/>
        </authorList>
    </citation>
    <scope>NUCLEOTIDE SEQUENCE [LARGE SCALE GENOMIC DNA]</scope>
    <source>
        <strain evidence="10 11">CBS 89968</strain>
    </source>
</reference>
<keyword evidence="11" id="KW-1185">Reference proteome</keyword>